<dbReference type="GeneID" id="31361273"/>
<keyword evidence="2" id="KW-1185">Reference proteome</keyword>
<organism evidence="1 2">
    <name type="scientific">Heterostelium pallidum (strain ATCC 26659 / Pp 5 / PN500)</name>
    <name type="common">Cellular slime mold</name>
    <name type="synonym">Polysphondylium pallidum</name>
    <dbReference type="NCBI Taxonomy" id="670386"/>
    <lineage>
        <taxon>Eukaryota</taxon>
        <taxon>Amoebozoa</taxon>
        <taxon>Evosea</taxon>
        <taxon>Eumycetozoa</taxon>
        <taxon>Dictyostelia</taxon>
        <taxon>Acytosteliales</taxon>
        <taxon>Acytosteliaceae</taxon>
        <taxon>Heterostelium</taxon>
    </lineage>
</organism>
<accession>D3BB57</accession>
<proteinExistence type="predicted"/>
<dbReference type="RefSeq" id="XP_020433911.1">
    <property type="nucleotide sequence ID" value="XM_020576662.1"/>
</dbReference>
<evidence type="ECO:0000313" key="2">
    <source>
        <dbReference type="Proteomes" id="UP000001396"/>
    </source>
</evidence>
<name>D3BB57_HETP5</name>
<dbReference type="InParanoid" id="D3BB57"/>
<dbReference type="AlphaFoldDB" id="D3BB57"/>
<gene>
    <name evidence="1" type="ORF">PPL_05789</name>
</gene>
<sequence>MLLNNYLYNILIKYLWNCLDNIQFNDDNSVIQFNEHRKWCLSSVSLVCWNFYKITRSLNDSISLSSEKIDLFLQYKNKNSIFSNINTNQLYSLHIDIVSPLTISESILSSLFNNINILSLRFPSNHGSIQLSPTIHHETVKQNNKSIRQLTINYNDDLSIFDSESFILTLLSLKSLEHVCLKVGSDPATFKLLISLPSYCSQITTLELVDYDSNGSISWEYLNSPQTLFGQCLSKLTNLKSLKIELKGTIAFLQMLDQFQDHLLAYLKTDVQLKRLSLFRRLLLMNSKPLLEFLFQQYQCLEELEIGSNYIFPIEIPFKKLSLTVRNRLDDQIIQSFNRVKSLTLYNKPQFNRSYNGECDILTRVIQLNQIACLSITFQVGFLLIVNNQLIEAINNNQTLQYLYITGNIKSKEKLSQLLDIHPTIRNKI</sequence>
<dbReference type="EMBL" id="ADBJ01000025">
    <property type="protein sequence ID" value="EFA81794.1"/>
    <property type="molecule type" value="Genomic_DNA"/>
</dbReference>
<protein>
    <submittedName>
        <fullName evidence="1">Uncharacterized protein</fullName>
    </submittedName>
</protein>
<dbReference type="Proteomes" id="UP000001396">
    <property type="component" value="Unassembled WGS sequence"/>
</dbReference>
<evidence type="ECO:0000313" key="1">
    <source>
        <dbReference type="EMBL" id="EFA81794.1"/>
    </source>
</evidence>
<comment type="caution">
    <text evidence="1">The sequence shown here is derived from an EMBL/GenBank/DDBJ whole genome shotgun (WGS) entry which is preliminary data.</text>
</comment>
<reference evidence="1 2" key="1">
    <citation type="journal article" date="2011" name="Genome Res.">
        <title>Phylogeny-wide analysis of social amoeba genomes highlights ancient origins for complex intercellular communication.</title>
        <authorList>
            <person name="Heidel A.J."/>
            <person name="Lawal H.M."/>
            <person name="Felder M."/>
            <person name="Schilde C."/>
            <person name="Helps N.R."/>
            <person name="Tunggal B."/>
            <person name="Rivero F."/>
            <person name="John U."/>
            <person name="Schleicher M."/>
            <person name="Eichinger L."/>
            <person name="Platzer M."/>
            <person name="Noegel A.A."/>
            <person name="Schaap P."/>
            <person name="Gloeckner G."/>
        </authorList>
    </citation>
    <scope>NUCLEOTIDE SEQUENCE [LARGE SCALE GENOMIC DNA]</scope>
    <source>
        <strain evidence="2">ATCC 26659 / Pp 5 / PN500</strain>
    </source>
</reference>